<comment type="caution">
    <text evidence="2">The sequence shown here is derived from an EMBL/GenBank/DDBJ whole genome shotgun (WGS) entry which is preliminary data.</text>
</comment>
<reference evidence="2 3" key="1">
    <citation type="journal article" date="2019" name="Int. J. Syst. Evol. Microbiol.">
        <title>The Global Catalogue of Microorganisms (GCM) 10K type strain sequencing project: providing services to taxonomists for standard genome sequencing and annotation.</title>
        <authorList>
            <consortium name="The Broad Institute Genomics Platform"/>
            <consortium name="The Broad Institute Genome Sequencing Center for Infectious Disease"/>
            <person name="Wu L."/>
            <person name="Ma J."/>
        </authorList>
    </citation>
    <scope>NUCLEOTIDE SEQUENCE [LARGE SCALE GENOMIC DNA]</scope>
    <source>
        <strain evidence="2 3">JCM 14718</strain>
    </source>
</reference>
<keyword evidence="3" id="KW-1185">Reference proteome</keyword>
<evidence type="ECO:0000313" key="3">
    <source>
        <dbReference type="Proteomes" id="UP001500618"/>
    </source>
</evidence>
<sequence length="81" mass="8386">MKAFNIHWAVPTDAPKCAAMLGSATAAPVTEKGNIMLAAATARTTGQNVRRTGTAAPVSGRRSSEELAMPAMVRGSGQQMK</sequence>
<accession>A0ABN2G1M4</accession>
<dbReference type="Proteomes" id="UP001500618">
    <property type="component" value="Unassembled WGS sequence"/>
</dbReference>
<name>A0ABN2G1M4_9ACTN</name>
<gene>
    <name evidence="2" type="ORF">GCM10009765_11490</name>
</gene>
<organism evidence="2 3">
    <name type="scientific">Fodinicola feengrottensis</name>
    <dbReference type="NCBI Taxonomy" id="435914"/>
    <lineage>
        <taxon>Bacteria</taxon>
        <taxon>Bacillati</taxon>
        <taxon>Actinomycetota</taxon>
        <taxon>Actinomycetes</taxon>
        <taxon>Mycobacteriales</taxon>
        <taxon>Fodinicola</taxon>
    </lineage>
</organism>
<evidence type="ECO:0000313" key="2">
    <source>
        <dbReference type="EMBL" id="GAA1663743.1"/>
    </source>
</evidence>
<protein>
    <submittedName>
        <fullName evidence="2">Uncharacterized protein</fullName>
    </submittedName>
</protein>
<proteinExistence type="predicted"/>
<evidence type="ECO:0000256" key="1">
    <source>
        <dbReference type="SAM" id="MobiDB-lite"/>
    </source>
</evidence>
<dbReference type="EMBL" id="BAAANY010000004">
    <property type="protein sequence ID" value="GAA1663743.1"/>
    <property type="molecule type" value="Genomic_DNA"/>
</dbReference>
<feature type="region of interest" description="Disordered" evidence="1">
    <location>
        <begin position="43"/>
        <end position="62"/>
    </location>
</feature>